<dbReference type="GO" id="GO:0005524">
    <property type="term" value="F:ATP binding"/>
    <property type="evidence" value="ECO:0007669"/>
    <property type="project" value="UniProtKB-KW"/>
</dbReference>
<evidence type="ECO:0000256" key="1">
    <source>
        <dbReference type="ARBA" id="ARBA00022741"/>
    </source>
</evidence>
<dbReference type="EMBL" id="UGKT01000001">
    <property type="protein sequence ID" value="STT06021.1"/>
    <property type="molecule type" value="Genomic_DNA"/>
</dbReference>
<protein>
    <submittedName>
        <fullName evidence="5">DNA mismatch repair protein MutS</fullName>
    </submittedName>
</protein>
<feature type="domain" description="DNA mismatch repair proteins mutS family" evidence="4">
    <location>
        <begin position="2"/>
        <end position="43"/>
    </location>
</feature>
<keyword evidence="2" id="KW-0067">ATP-binding</keyword>
<keyword evidence="1" id="KW-0547">Nucleotide-binding</keyword>
<dbReference type="Proteomes" id="UP000255518">
    <property type="component" value="Unassembled WGS sequence"/>
</dbReference>
<accession>A0A377VCT5</accession>
<proteinExistence type="predicted"/>
<keyword evidence="3" id="KW-0238">DNA-binding</keyword>
<reference evidence="5 6" key="1">
    <citation type="submission" date="2018-06" db="EMBL/GenBank/DDBJ databases">
        <authorList>
            <consortium name="Pathogen Informatics"/>
            <person name="Doyle S."/>
        </authorList>
    </citation>
    <scope>NUCLEOTIDE SEQUENCE [LARGE SCALE GENOMIC DNA]</scope>
    <source>
        <strain evidence="5 6">NCTC13443</strain>
    </source>
</reference>
<dbReference type="InterPro" id="IPR000432">
    <property type="entry name" value="DNA_mismatch_repair_MutS_C"/>
</dbReference>
<dbReference type="GO" id="GO:0006298">
    <property type="term" value="P:mismatch repair"/>
    <property type="evidence" value="ECO:0007669"/>
    <property type="project" value="InterPro"/>
</dbReference>
<dbReference type="InterPro" id="IPR027417">
    <property type="entry name" value="P-loop_NTPase"/>
</dbReference>
<evidence type="ECO:0000313" key="6">
    <source>
        <dbReference type="Proteomes" id="UP000255518"/>
    </source>
</evidence>
<evidence type="ECO:0000256" key="3">
    <source>
        <dbReference type="ARBA" id="ARBA00023125"/>
    </source>
</evidence>
<gene>
    <name evidence="5" type="primary">mutS_2</name>
    <name evidence="5" type="ORF">NCTC13443_05963</name>
</gene>
<organism evidence="5 6">
    <name type="scientific">Klebsiella pneumoniae</name>
    <dbReference type="NCBI Taxonomy" id="573"/>
    <lineage>
        <taxon>Bacteria</taxon>
        <taxon>Pseudomonadati</taxon>
        <taxon>Pseudomonadota</taxon>
        <taxon>Gammaproteobacteria</taxon>
        <taxon>Enterobacterales</taxon>
        <taxon>Enterobacteriaceae</taxon>
        <taxon>Klebsiella/Raoultella group</taxon>
        <taxon>Klebsiella</taxon>
        <taxon>Klebsiella pneumoniae complex</taxon>
    </lineage>
</organism>
<name>A0A377VCT5_KLEPN</name>
<sequence>MEGVANVHLDALEHGDTIAFMHSVQDGAASKSYGLAVAALAGCRKR</sequence>
<dbReference type="AlphaFoldDB" id="A0A377VCT5"/>
<evidence type="ECO:0000256" key="2">
    <source>
        <dbReference type="ARBA" id="ARBA00022840"/>
    </source>
</evidence>
<dbReference type="Pfam" id="PF00488">
    <property type="entry name" value="MutS_V"/>
    <property type="match status" value="1"/>
</dbReference>
<evidence type="ECO:0000259" key="4">
    <source>
        <dbReference type="Pfam" id="PF00488"/>
    </source>
</evidence>
<evidence type="ECO:0000313" key="5">
    <source>
        <dbReference type="EMBL" id="STT06021.1"/>
    </source>
</evidence>
<dbReference type="GO" id="GO:0030983">
    <property type="term" value="F:mismatched DNA binding"/>
    <property type="evidence" value="ECO:0007669"/>
    <property type="project" value="InterPro"/>
</dbReference>
<dbReference type="Gene3D" id="3.40.50.300">
    <property type="entry name" value="P-loop containing nucleotide triphosphate hydrolases"/>
    <property type="match status" value="1"/>
</dbReference>